<evidence type="ECO:0000313" key="3">
    <source>
        <dbReference type="Proteomes" id="UP000510822"/>
    </source>
</evidence>
<dbReference type="GO" id="GO:0032259">
    <property type="term" value="P:methylation"/>
    <property type="evidence" value="ECO:0007669"/>
    <property type="project" value="UniProtKB-KW"/>
</dbReference>
<dbReference type="AlphaFoldDB" id="A0A7D5V6I4"/>
<evidence type="ECO:0000313" key="2">
    <source>
        <dbReference type="EMBL" id="QLI80076.1"/>
    </source>
</evidence>
<feature type="transmembrane region" description="Helical" evidence="1">
    <location>
        <begin position="32"/>
        <end position="48"/>
    </location>
</feature>
<organism evidence="2 3">
    <name type="scientific">Chitinibacter fontanus</name>
    <dbReference type="NCBI Taxonomy" id="1737446"/>
    <lineage>
        <taxon>Bacteria</taxon>
        <taxon>Pseudomonadati</taxon>
        <taxon>Pseudomonadota</taxon>
        <taxon>Betaproteobacteria</taxon>
        <taxon>Neisseriales</taxon>
        <taxon>Chitinibacteraceae</taxon>
        <taxon>Chitinibacter</taxon>
    </lineage>
</organism>
<dbReference type="KEGG" id="cfon:HZU75_00155"/>
<dbReference type="EMBL" id="CP058952">
    <property type="protein sequence ID" value="QLI80076.1"/>
    <property type="molecule type" value="Genomic_DNA"/>
</dbReference>
<keyword evidence="1" id="KW-0812">Transmembrane</keyword>
<dbReference type="InterPro" id="IPR029063">
    <property type="entry name" value="SAM-dependent_MTases_sf"/>
</dbReference>
<dbReference type="Proteomes" id="UP000510822">
    <property type="component" value="Chromosome"/>
</dbReference>
<dbReference type="Gene3D" id="3.40.50.150">
    <property type="entry name" value="Vaccinia Virus protein VP39"/>
    <property type="match status" value="1"/>
</dbReference>
<dbReference type="SUPFAM" id="SSF53335">
    <property type="entry name" value="S-adenosyl-L-methionine-dependent methyltransferases"/>
    <property type="match status" value="1"/>
</dbReference>
<feature type="transmembrane region" description="Helical" evidence="1">
    <location>
        <begin position="78"/>
        <end position="95"/>
    </location>
</feature>
<proteinExistence type="predicted"/>
<dbReference type="GO" id="GO:0008168">
    <property type="term" value="F:methyltransferase activity"/>
    <property type="evidence" value="ECO:0007669"/>
    <property type="project" value="UniProtKB-KW"/>
</dbReference>
<keyword evidence="2" id="KW-0489">Methyltransferase</keyword>
<keyword evidence="1" id="KW-1133">Transmembrane helix</keyword>
<keyword evidence="3" id="KW-1185">Reference proteome</keyword>
<reference evidence="2 3" key="1">
    <citation type="journal article" date="2016" name="Int. J. Syst. Evol. Microbiol.">
        <title>Chitinibacter fontanus sp. nov., isolated from a spring.</title>
        <authorList>
            <person name="Sheu S.Y."/>
            <person name="Li Y.S."/>
            <person name="Young C.C."/>
            <person name="Chen W.M."/>
        </authorList>
    </citation>
    <scope>NUCLEOTIDE SEQUENCE [LARGE SCALE GENOMIC DNA]</scope>
    <source>
        <strain evidence="2 3">STM-7</strain>
    </source>
</reference>
<dbReference type="RefSeq" id="WP_180307221.1">
    <property type="nucleotide sequence ID" value="NZ_CP058952.1"/>
</dbReference>
<gene>
    <name evidence="2" type="ORF">HZU75_00155</name>
</gene>
<evidence type="ECO:0000256" key="1">
    <source>
        <dbReference type="SAM" id="Phobius"/>
    </source>
</evidence>
<keyword evidence="1" id="KW-0472">Membrane</keyword>
<accession>A0A7D5V6I4</accession>
<feature type="transmembrane region" description="Helical" evidence="1">
    <location>
        <begin position="7"/>
        <end position="26"/>
    </location>
</feature>
<sequence length="241" mass="27818">MLSILKPWRLFVLIQFIGALVFAVVLLFNSDMLLAMCVATFSAVLLSWHWHRESWWRLIHLGFLPLVLFAQQLNLPSYLYLVAFILCWIIFGRIAQSRVPLFLSETEALEHLAERLPHGASLLDVGAGTGRVLAYLQRVRPDLILHGTEIAFVPWLYGRLTLDQRINWGRTDYNKIDFSGYQCVYAYLSPAVMCDLWHKATCEMQPGTLLISNSFEIEQQEPDEVIPLNDWKSGKLLIWHM</sequence>
<protein>
    <submittedName>
        <fullName evidence="2">Methyltransferase type 12</fullName>
    </submittedName>
</protein>
<keyword evidence="2" id="KW-0808">Transferase</keyword>
<name>A0A7D5V6I4_9NEIS</name>